<dbReference type="EMBL" id="VSSQ01082372">
    <property type="protein sequence ID" value="MPN31020.1"/>
    <property type="molecule type" value="Genomic_DNA"/>
</dbReference>
<evidence type="ECO:0000313" key="1">
    <source>
        <dbReference type="EMBL" id="MPN31020.1"/>
    </source>
</evidence>
<comment type="caution">
    <text evidence="1">The sequence shown here is derived from an EMBL/GenBank/DDBJ whole genome shotgun (WGS) entry which is preliminary data.</text>
</comment>
<name>A0A645GXC6_9ZZZZ</name>
<proteinExistence type="predicted"/>
<accession>A0A645GXC6</accession>
<organism evidence="1">
    <name type="scientific">bioreactor metagenome</name>
    <dbReference type="NCBI Taxonomy" id="1076179"/>
    <lineage>
        <taxon>unclassified sequences</taxon>
        <taxon>metagenomes</taxon>
        <taxon>ecological metagenomes</taxon>
    </lineage>
</organism>
<sequence>MNITLSLFCGDQSETRQTAFAHGFIPASVAGPERMFILDVAYPAHWPGINDVAVRFEPRRFSEIATGN</sequence>
<reference evidence="1" key="1">
    <citation type="submission" date="2019-08" db="EMBL/GenBank/DDBJ databases">
        <authorList>
            <person name="Kucharzyk K."/>
            <person name="Murdoch R.W."/>
            <person name="Higgins S."/>
            <person name="Loffler F."/>
        </authorList>
    </citation>
    <scope>NUCLEOTIDE SEQUENCE</scope>
</reference>
<protein>
    <submittedName>
        <fullName evidence="1">Uncharacterized protein</fullName>
    </submittedName>
</protein>
<gene>
    <name evidence="1" type="ORF">SDC9_178491</name>
</gene>
<dbReference type="AlphaFoldDB" id="A0A645GXC6"/>